<evidence type="ECO:0000313" key="3">
    <source>
        <dbReference type="Proteomes" id="UP000829517"/>
    </source>
</evidence>
<dbReference type="RefSeq" id="WP_236959372.1">
    <property type="nucleotide sequence ID" value="NZ_JAETXX010000007.1"/>
</dbReference>
<protein>
    <submittedName>
        <fullName evidence="2">TIGR03915 family putative DNA repair protein</fullName>
    </submittedName>
</protein>
<dbReference type="InterPro" id="IPR023875">
    <property type="entry name" value="DNA_repair_put"/>
</dbReference>
<feature type="domain" description="DUF4130" evidence="1">
    <location>
        <begin position="85"/>
        <end position="192"/>
    </location>
</feature>
<organism evidence="2 3">
    <name type="scientific">Joostella atrarenae</name>
    <dbReference type="NCBI Taxonomy" id="679257"/>
    <lineage>
        <taxon>Bacteria</taxon>
        <taxon>Pseudomonadati</taxon>
        <taxon>Bacteroidota</taxon>
        <taxon>Flavobacteriia</taxon>
        <taxon>Flavobacteriales</taxon>
        <taxon>Flavobacteriaceae</taxon>
        <taxon>Joostella</taxon>
    </lineage>
</organism>
<dbReference type="EMBL" id="JAETXX010000007">
    <property type="protein sequence ID" value="MCF8715408.1"/>
    <property type="molecule type" value="Genomic_DNA"/>
</dbReference>
<accession>A0ABS9J4Z8</accession>
<dbReference type="Proteomes" id="UP000829517">
    <property type="component" value="Unassembled WGS sequence"/>
</dbReference>
<dbReference type="NCBIfam" id="TIGR03915">
    <property type="entry name" value="SAM_7_link_chp"/>
    <property type="match status" value="1"/>
</dbReference>
<proteinExistence type="predicted"/>
<keyword evidence="3" id="KW-1185">Reference proteome</keyword>
<reference evidence="2 3" key="1">
    <citation type="submission" date="2021-01" db="EMBL/GenBank/DDBJ databases">
        <title>Genome sequencing of Joostella atrarenae M1-2 (= KCTC 23194).</title>
        <authorList>
            <person name="Zakaria M.R."/>
            <person name="Lam M.Q."/>
            <person name="Chong C.S."/>
        </authorList>
    </citation>
    <scope>NUCLEOTIDE SEQUENCE [LARGE SCALE GENOMIC DNA]</scope>
    <source>
        <strain evidence="2 3">M1-2</strain>
    </source>
</reference>
<evidence type="ECO:0000259" key="1">
    <source>
        <dbReference type="Pfam" id="PF13566"/>
    </source>
</evidence>
<name>A0ABS9J4Z8_9FLAO</name>
<gene>
    <name evidence="2" type="ORF">JM658_11270</name>
</gene>
<dbReference type="InterPro" id="IPR025404">
    <property type="entry name" value="DUF4130"/>
</dbReference>
<dbReference type="Pfam" id="PF13566">
    <property type="entry name" value="DUF4130"/>
    <property type="match status" value="1"/>
</dbReference>
<evidence type="ECO:0000313" key="2">
    <source>
        <dbReference type="EMBL" id="MCF8715408.1"/>
    </source>
</evidence>
<sequence>MNTILIYDESFSGFLSAVYHVFDKGLKNVSIVKPKHYVPDMFAEGKRIEANEEHARRVWSSLEVKITKHGAKEMYKAFLSEIKGTEDVLLQYIMHVYATESFNYTDLSNVSALRVSQVARMVTREMHHIQTYLEFKTTDDDMDVAVLNSNFNMIPLIGNYFKRRYPNKKWLIYDARRKYALHFDMEALSQTRLSVEKQSEILQRSEFKSPLLYVNLQDSVQKEYGNAS</sequence>
<comment type="caution">
    <text evidence="2">The sequence shown here is derived from an EMBL/GenBank/DDBJ whole genome shotgun (WGS) entry which is preliminary data.</text>
</comment>